<keyword evidence="2" id="KW-1185">Reference proteome</keyword>
<evidence type="ECO:0000313" key="1">
    <source>
        <dbReference type="EMBL" id="OXA44761.1"/>
    </source>
</evidence>
<dbReference type="EMBL" id="LNIX01000019">
    <property type="protein sequence ID" value="OXA44761.1"/>
    <property type="molecule type" value="Genomic_DNA"/>
</dbReference>
<reference evidence="1 2" key="1">
    <citation type="submission" date="2015-12" db="EMBL/GenBank/DDBJ databases">
        <title>The genome of Folsomia candida.</title>
        <authorList>
            <person name="Faddeeva A."/>
            <person name="Derks M.F."/>
            <person name="Anvar Y."/>
            <person name="Smit S."/>
            <person name="Van Straalen N."/>
            <person name="Roelofs D."/>
        </authorList>
    </citation>
    <scope>NUCLEOTIDE SEQUENCE [LARGE SCALE GENOMIC DNA]</scope>
    <source>
        <strain evidence="1 2">VU population</strain>
        <tissue evidence="1">Whole body</tissue>
    </source>
</reference>
<protein>
    <submittedName>
        <fullName evidence="1">Uncharacterized protein</fullName>
    </submittedName>
</protein>
<dbReference type="AlphaFoldDB" id="A0A226DJJ7"/>
<gene>
    <name evidence="1" type="ORF">Fcan01_20899</name>
</gene>
<evidence type="ECO:0000313" key="2">
    <source>
        <dbReference type="Proteomes" id="UP000198287"/>
    </source>
</evidence>
<sequence>MAKRQNCAVRQALQNPLILQQIFKNGSVSGKKVRLVCHLWNEIVLSHPQPKLTLFLHTDPSRGDSSSEDEYDDDGRLKGPCSFNPLQLFCVKMEPRLARCIKEYQCISKGQVAPWQKLCAIESRVIHVTNKFNLFLEHVTINFYSEHLIPTLYEILKTCCPNLKRLEICFEFTGFGHSLDDNSYGTSPLCIRPMLTFIKILDLTVHTGFFKMTQLVLNSAPNLTHFTYHGDKFPDLSRNVSIKMITFGWRSTRLLRCNGLKKMLDQVKDQLEFLHVKSNGTGSTVLIDVRLPKMKRLKEFRNEVLDCFSCGDQLQDIYTERMPCLERLLIFTIEQNLTELLRTISRQSRILFSGVKHLHVPRIDDPEVIVGLKMSFPKLESLTIDQRNLEPQIIELGSNLRACTSLGLKYLKLFLLDPCDKLSEVIRDLSTLKELFPSLKTLEIEFHSYKKRVTDDLDLIVDGTEKMKQWFLAMKGLENIKQERRKWVQFFIQENRIPIVLE</sequence>
<name>A0A226DJJ7_FOLCA</name>
<dbReference type="Proteomes" id="UP000198287">
    <property type="component" value="Unassembled WGS sequence"/>
</dbReference>
<organism evidence="1 2">
    <name type="scientific">Folsomia candida</name>
    <name type="common">Springtail</name>
    <dbReference type="NCBI Taxonomy" id="158441"/>
    <lineage>
        <taxon>Eukaryota</taxon>
        <taxon>Metazoa</taxon>
        <taxon>Ecdysozoa</taxon>
        <taxon>Arthropoda</taxon>
        <taxon>Hexapoda</taxon>
        <taxon>Collembola</taxon>
        <taxon>Entomobryomorpha</taxon>
        <taxon>Isotomoidea</taxon>
        <taxon>Isotomidae</taxon>
        <taxon>Proisotominae</taxon>
        <taxon>Folsomia</taxon>
    </lineage>
</organism>
<comment type="caution">
    <text evidence="1">The sequence shown here is derived from an EMBL/GenBank/DDBJ whole genome shotgun (WGS) entry which is preliminary data.</text>
</comment>
<proteinExistence type="predicted"/>
<dbReference type="SUPFAM" id="SSF52047">
    <property type="entry name" value="RNI-like"/>
    <property type="match status" value="1"/>
</dbReference>
<accession>A0A226DJJ7</accession>